<reference evidence="1 2" key="1">
    <citation type="submission" date="2019-08" db="EMBL/GenBank/DDBJ databases">
        <title>Draft genome sequence of Ulvibacter marinus type strain NBRC 109484.</title>
        <authorList>
            <person name="Kawano K."/>
            <person name="Ushijima N."/>
            <person name="Kihara M."/>
            <person name="Itoh H."/>
        </authorList>
    </citation>
    <scope>NUCLEOTIDE SEQUENCE [LARGE SCALE GENOMIC DNA]</scope>
    <source>
        <strain evidence="1 2">NBRC 109484</strain>
    </source>
</reference>
<dbReference type="InterPro" id="IPR045493">
    <property type="entry name" value="DUF6435"/>
</dbReference>
<dbReference type="RefSeq" id="WP_151674449.1">
    <property type="nucleotide sequence ID" value="NZ_BKCG01000005.1"/>
</dbReference>
<gene>
    <name evidence="1" type="ORF">ULMA_21010</name>
</gene>
<dbReference type="AlphaFoldDB" id="A0A5J4J2A6"/>
<sequence length="60" mass="7302">MPKWFHKKTRLEKLQDKYRKLMRTSFECSVKNSSKSCDAKKKASEIYEEIEYLKLKRADK</sequence>
<organism evidence="1 2">
    <name type="scientific">Patiriisocius marinus</name>
    <dbReference type="NCBI Taxonomy" id="1397112"/>
    <lineage>
        <taxon>Bacteria</taxon>
        <taxon>Pseudomonadati</taxon>
        <taxon>Bacteroidota</taxon>
        <taxon>Flavobacteriia</taxon>
        <taxon>Flavobacteriales</taxon>
        <taxon>Flavobacteriaceae</taxon>
        <taxon>Patiriisocius</taxon>
    </lineage>
</organism>
<name>A0A5J4J2A6_9FLAO</name>
<dbReference type="EMBL" id="BKCG01000005">
    <property type="protein sequence ID" value="GER59993.1"/>
    <property type="molecule type" value="Genomic_DNA"/>
</dbReference>
<evidence type="ECO:0000313" key="2">
    <source>
        <dbReference type="Proteomes" id="UP000326509"/>
    </source>
</evidence>
<evidence type="ECO:0008006" key="3">
    <source>
        <dbReference type="Google" id="ProtNLM"/>
    </source>
</evidence>
<proteinExistence type="predicted"/>
<comment type="caution">
    <text evidence="1">The sequence shown here is derived from an EMBL/GenBank/DDBJ whole genome shotgun (WGS) entry which is preliminary data.</text>
</comment>
<dbReference type="NCBIfam" id="NF033487">
    <property type="entry name" value="Lacal_2735_fam"/>
    <property type="match status" value="1"/>
</dbReference>
<accession>A0A5J4J2A6</accession>
<dbReference type="Proteomes" id="UP000326509">
    <property type="component" value="Unassembled WGS sequence"/>
</dbReference>
<keyword evidence="2" id="KW-1185">Reference proteome</keyword>
<evidence type="ECO:0000313" key="1">
    <source>
        <dbReference type="EMBL" id="GER59993.1"/>
    </source>
</evidence>
<dbReference type="OrthoDB" id="1453278at2"/>
<protein>
    <recommendedName>
        <fullName evidence="3">Lacal_2735 family protein</fullName>
    </recommendedName>
</protein>